<comment type="caution">
    <text evidence="5">The sequence shown here is derived from an EMBL/GenBank/DDBJ whole genome shotgun (WGS) entry which is preliminary data.</text>
</comment>
<evidence type="ECO:0000259" key="4">
    <source>
        <dbReference type="PROSITE" id="PS51767"/>
    </source>
</evidence>
<accession>A0AAD5PK02</accession>
<feature type="domain" description="Peptidase A1" evidence="4">
    <location>
        <begin position="25"/>
        <end position="448"/>
    </location>
</feature>
<dbReference type="Pfam" id="PF00026">
    <property type="entry name" value="Asp"/>
    <property type="match status" value="2"/>
</dbReference>
<name>A0AAD5PK02_9FUNG</name>
<dbReference type="GO" id="GO:0006508">
    <property type="term" value="P:proteolysis"/>
    <property type="evidence" value="ECO:0007669"/>
    <property type="project" value="InterPro"/>
</dbReference>
<evidence type="ECO:0000313" key="5">
    <source>
        <dbReference type="EMBL" id="KAI9278701.1"/>
    </source>
</evidence>
<dbReference type="Gene3D" id="2.40.70.10">
    <property type="entry name" value="Acid Proteases"/>
    <property type="match status" value="2"/>
</dbReference>
<keyword evidence="2" id="KW-0064">Aspartyl protease</keyword>
<protein>
    <submittedName>
        <fullName evidence="5">Aspartic peptidase domain-containing protein</fullName>
    </submittedName>
</protein>
<dbReference type="InterPro" id="IPR021109">
    <property type="entry name" value="Peptidase_aspartic_dom_sf"/>
</dbReference>
<dbReference type="InterPro" id="IPR033121">
    <property type="entry name" value="PEPTIDASE_A1"/>
</dbReference>
<evidence type="ECO:0000313" key="6">
    <source>
        <dbReference type="Proteomes" id="UP001209540"/>
    </source>
</evidence>
<dbReference type="GO" id="GO:0004190">
    <property type="term" value="F:aspartic-type endopeptidase activity"/>
    <property type="evidence" value="ECO:0007669"/>
    <property type="project" value="UniProtKB-KW"/>
</dbReference>
<evidence type="ECO:0000256" key="3">
    <source>
        <dbReference type="SAM" id="Phobius"/>
    </source>
</evidence>
<reference evidence="5" key="1">
    <citation type="journal article" date="2022" name="IScience">
        <title>Evolution of zygomycete secretomes and the origins of terrestrial fungal ecologies.</title>
        <authorList>
            <person name="Chang Y."/>
            <person name="Wang Y."/>
            <person name="Mondo S."/>
            <person name="Ahrendt S."/>
            <person name="Andreopoulos W."/>
            <person name="Barry K."/>
            <person name="Beard J."/>
            <person name="Benny G.L."/>
            <person name="Blankenship S."/>
            <person name="Bonito G."/>
            <person name="Cuomo C."/>
            <person name="Desiro A."/>
            <person name="Gervers K.A."/>
            <person name="Hundley H."/>
            <person name="Kuo A."/>
            <person name="LaButti K."/>
            <person name="Lang B.F."/>
            <person name="Lipzen A."/>
            <person name="O'Donnell K."/>
            <person name="Pangilinan J."/>
            <person name="Reynolds N."/>
            <person name="Sandor L."/>
            <person name="Smith M.E."/>
            <person name="Tsang A."/>
            <person name="Grigoriev I.V."/>
            <person name="Stajich J.E."/>
            <person name="Spatafora J.W."/>
        </authorList>
    </citation>
    <scope>NUCLEOTIDE SEQUENCE</scope>
    <source>
        <strain evidence="5">RSA 2281</strain>
    </source>
</reference>
<comment type="similarity">
    <text evidence="1">Belongs to the peptidase A1 family.</text>
</comment>
<dbReference type="PROSITE" id="PS00141">
    <property type="entry name" value="ASP_PROTEASE"/>
    <property type="match status" value="1"/>
</dbReference>
<dbReference type="Proteomes" id="UP001209540">
    <property type="component" value="Unassembled WGS sequence"/>
</dbReference>
<dbReference type="InterPro" id="IPR001461">
    <property type="entry name" value="Aspartic_peptidase_A1"/>
</dbReference>
<dbReference type="SUPFAM" id="SSF50630">
    <property type="entry name" value="Acid proteases"/>
    <property type="match status" value="1"/>
</dbReference>
<evidence type="ECO:0000256" key="1">
    <source>
        <dbReference type="ARBA" id="ARBA00007447"/>
    </source>
</evidence>
<dbReference type="EMBL" id="JAIXMP010000001">
    <property type="protein sequence ID" value="KAI9278701.1"/>
    <property type="molecule type" value="Genomic_DNA"/>
</dbReference>
<keyword evidence="3" id="KW-0472">Membrane</keyword>
<keyword evidence="6" id="KW-1185">Reference proteome</keyword>
<proteinExistence type="inferred from homology"/>
<reference evidence="5" key="2">
    <citation type="submission" date="2023-02" db="EMBL/GenBank/DDBJ databases">
        <authorList>
            <consortium name="DOE Joint Genome Institute"/>
            <person name="Mondo S.J."/>
            <person name="Chang Y."/>
            <person name="Wang Y."/>
            <person name="Ahrendt S."/>
            <person name="Andreopoulos W."/>
            <person name="Barry K."/>
            <person name="Beard J."/>
            <person name="Benny G.L."/>
            <person name="Blankenship S."/>
            <person name="Bonito G."/>
            <person name="Cuomo C."/>
            <person name="Desiro A."/>
            <person name="Gervers K.A."/>
            <person name="Hundley H."/>
            <person name="Kuo A."/>
            <person name="LaButti K."/>
            <person name="Lang B.F."/>
            <person name="Lipzen A."/>
            <person name="O'Donnell K."/>
            <person name="Pangilinan J."/>
            <person name="Reynolds N."/>
            <person name="Sandor L."/>
            <person name="Smith M.W."/>
            <person name="Tsang A."/>
            <person name="Grigoriev I.V."/>
            <person name="Stajich J.E."/>
            <person name="Spatafora J.W."/>
        </authorList>
    </citation>
    <scope>NUCLEOTIDE SEQUENCE</scope>
    <source>
        <strain evidence="5">RSA 2281</strain>
    </source>
</reference>
<keyword evidence="3" id="KW-0812">Transmembrane</keyword>
<dbReference type="InterPro" id="IPR001969">
    <property type="entry name" value="Aspartic_peptidase_AS"/>
</dbReference>
<dbReference type="AlphaFoldDB" id="A0AAD5PK02"/>
<keyword evidence="2" id="KW-0645">Protease</keyword>
<evidence type="ECO:0000256" key="2">
    <source>
        <dbReference type="ARBA" id="ARBA00022750"/>
    </source>
</evidence>
<feature type="transmembrane region" description="Helical" evidence="3">
    <location>
        <begin position="522"/>
        <end position="549"/>
    </location>
</feature>
<keyword evidence="2" id="KW-0378">Hydrolase</keyword>
<organism evidence="5 6">
    <name type="scientific">Phascolomyces articulosus</name>
    <dbReference type="NCBI Taxonomy" id="60185"/>
    <lineage>
        <taxon>Eukaryota</taxon>
        <taxon>Fungi</taxon>
        <taxon>Fungi incertae sedis</taxon>
        <taxon>Mucoromycota</taxon>
        <taxon>Mucoromycotina</taxon>
        <taxon>Mucoromycetes</taxon>
        <taxon>Mucorales</taxon>
        <taxon>Lichtheimiaceae</taxon>
        <taxon>Phascolomyces</taxon>
    </lineage>
</organism>
<sequence>MPSSSSPSSALTAHFDVFGYPECDYHVKLQVGSTKMNLILDTGSSNTAVISDHCNSINCTFVQKPYLSVHSEALLNRVSARYGNAKTRASWHGYATGQIVELQQDKSVLARVDVITKSNHFFVPGCPQNQGLWGLAYPELQTRPHHSRYLNRALSSETLIDSARHQLHMPNSFSFQLCPKSSVDPLSSYGLSVISTSDGDLGFDSVSASISEQEDQEKSLTALLLEQEHGHQQLSTAEASSLSTSICSNGNVGHFWLGGYASRFVRSPIIWVPLIHSHYYEVSIDGFFINDQMIEMDDNLNTPRTIVDTGTNDIVLSTENLQRFLRALWKSNVILFDRAFISPEYERAFWLDHAQLTLPTRAVKIDTRTTVSVSLGGQLIYIPLENLVKVHPILENEGQTSSPAWINISWTGLSHGGGTHMAGTILGNTLMRGKTTIWDRGAGRLGFADADPNICCQSSSAKDVDTLLSLNREDGTFSSHLSRYKSIDGGLLPSNSRTIMLGDSSSMSHTASVSPGSQFICVLSMGLIAMACIGGLVHTTWMAWLHFYVKPRKDRLQMDLKTGEQTPAITIDLPPMPFKNVASIKTNHHEQQQQQDEDYEII</sequence>
<dbReference type="PANTHER" id="PTHR47966">
    <property type="entry name" value="BETA-SITE APP-CLEAVING ENZYME, ISOFORM A-RELATED"/>
    <property type="match status" value="1"/>
</dbReference>
<gene>
    <name evidence="5" type="ORF">BDA99DRAFT_554317</name>
</gene>
<dbReference type="PROSITE" id="PS51767">
    <property type="entry name" value="PEPTIDASE_A1"/>
    <property type="match status" value="1"/>
</dbReference>
<keyword evidence="3" id="KW-1133">Transmembrane helix</keyword>